<gene>
    <name evidence="1" type="ORF">RMCC_3982</name>
</gene>
<organism evidence="1 2">
    <name type="scientific">Mycolicibacterium canariasense</name>
    <name type="common">Mycobacterium canariasense</name>
    <dbReference type="NCBI Taxonomy" id="228230"/>
    <lineage>
        <taxon>Bacteria</taxon>
        <taxon>Bacillati</taxon>
        <taxon>Actinomycetota</taxon>
        <taxon>Actinomycetes</taxon>
        <taxon>Mycobacteriales</taxon>
        <taxon>Mycobacteriaceae</taxon>
        <taxon>Mycolicibacterium</taxon>
    </lineage>
</organism>
<dbReference type="AlphaFoldDB" id="A0A100WF27"/>
<dbReference type="EMBL" id="BCSY01000065">
    <property type="protein sequence ID" value="GAS97016.1"/>
    <property type="molecule type" value="Genomic_DNA"/>
</dbReference>
<evidence type="ECO:0000313" key="1">
    <source>
        <dbReference type="EMBL" id="GAS97016.1"/>
    </source>
</evidence>
<keyword evidence="2" id="KW-1185">Reference proteome</keyword>
<proteinExistence type="predicted"/>
<reference evidence="2" key="2">
    <citation type="submission" date="2016-02" db="EMBL/GenBank/DDBJ databases">
        <title>Draft genome sequence of five rapidly growing Mycobacterium species.</title>
        <authorList>
            <person name="Katahira K."/>
            <person name="Gotou Y."/>
            <person name="Iida K."/>
            <person name="Ogura Y."/>
            <person name="Hayashi T."/>
        </authorList>
    </citation>
    <scope>NUCLEOTIDE SEQUENCE [LARGE SCALE GENOMIC DNA]</scope>
    <source>
        <strain evidence="2">JCM15298</strain>
    </source>
</reference>
<accession>A0A100WF27</accession>
<reference evidence="2" key="1">
    <citation type="journal article" date="2016" name="Genome Announc.">
        <title>Draft Genome Sequences of Five Rapidly Growing Mycobacterium Species, M. thermoresistibile, M. fortuitum subsp. acetamidolyticum, M. canariasense, M. brisbanense, and M. novocastrense.</title>
        <authorList>
            <person name="Katahira K."/>
            <person name="Ogura Y."/>
            <person name="Gotoh Y."/>
            <person name="Hayashi T."/>
        </authorList>
    </citation>
    <scope>NUCLEOTIDE SEQUENCE [LARGE SCALE GENOMIC DNA]</scope>
    <source>
        <strain evidence="2">JCM15298</strain>
    </source>
</reference>
<sequence>MGPLMASTGALGAVQTITAPAVNAGAVGGGAPAGALAALPGAMIAGAVPGAVAGAVPGAVAGAIPGAIAGAVPGLLMAPMAGAAGLAADFVPQPSLAPPTGTGGLTGFLPTPQLNMPALSGFGVPVPTQVSMPTDLVCEGLGWSASTPGTTGNTGLSLMPDAAGIIRHDRW</sequence>
<evidence type="ECO:0000313" key="2">
    <source>
        <dbReference type="Proteomes" id="UP000069443"/>
    </source>
</evidence>
<comment type="caution">
    <text evidence="1">The sequence shown here is derived from an EMBL/GenBank/DDBJ whole genome shotgun (WGS) entry which is preliminary data.</text>
</comment>
<dbReference type="Proteomes" id="UP000069443">
    <property type="component" value="Unassembled WGS sequence"/>
</dbReference>
<dbReference type="STRING" id="228230.RMCC_3982"/>
<name>A0A100WF27_MYCCR</name>
<protein>
    <submittedName>
        <fullName evidence="1">Uncharacterized protein</fullName>
    </submittedName>
</protein>